<dbReference type="Gene3D" id="3.30.420.10">
    <property type="entry name" value="Ribonuclease H-like superfamily/Ribonuclease H"/>
    <property type="match status" value="1"/>
</dbReference>
<dbReference type="AlphaFoldDB" id="A0A4Y2GTU8"/>
<dbReference type="GO" id="GO:0003676">
    <property type="term" value="F:nucleic acid binding"/>
    <property type="evidence" value="ECO:0007669"/>
    <property type="project" value="InterPro"/>
</dbReference>
<protein>
    <submittedName>
        <fullName evidence="1">Uncharacterized protein</fullName>
    </submittedName>
</protein>
<dbReference type="InterPro" id="IPR036397">
    <property type="entry name" value="RNaseH_sf"/>
</dbReference>
<evidence type="ECO:0000313" key="1">
    <source>
        <dbReference type="EMBL" id="GBM56196.1"/>
    </source>
</evidence>
<dbReference type="EMBL" id="BGPR01001534">
    <property type="protein sequence ID" value="GBM56196.1"/>
    <property type="molecule type" value="Genomic_DNA"/>
</dbReference>
<name>A0A4Y2GTU8_ARAVE</name>
<comment type="caution">
    <text evidence="1">The sequence shown here is derived from an EMBL/GenBank/DDBJ whole genome shotgun (WGS) entry which is preliminary data.</text>
</comment>
<proteinExistence type="predicted"/>
<accession>A0A4Y2GTU8</accession>
<dbReference type="SUPFAM" id="SSF53098">
    <property type="entry name" value="Ribonuclease H-like"/>
    <property type="match status" value="1"/>
</dbReference>
<reference evidence="1 2" key="1">
    <citation type="journal article" date="2019" name="Sci. Rep.">
        <title>Orb-weaving spider Araneus ventricosus genome elucidates the spidroin gene catalogue.</title>
        <authorList>
            <person name="Kono N."/>
            <person name="Nakamura H."/>
            <person name="Ohtoshi R."/>
            <person name="Moran D.A.P."/>
            <person name="Shinohara A."/>
            <person name="Yoshida Y."/>
            <person name="Fujiwara M."/>
            <person name="Mori M."/>
            <person name="Tomita M."/>
            <person name="Arakawa K."/>
        </authorList>
    </citation>
    <scope>NUCLEOTIDE SEQUENCE [LARGE SCALE GENOMIC DNA]</scope>
</reference>
<evidence type="ECO:0000313" key="2">
    <source>
        <dbReference type="Proteomes" id="UP000499080"/>
    </source>
</evidence>
<dbReference type="InterPro" id="IPR012337">
    <property type="entry name" value="RNaseH-like_sf"/>
</dbReference>
<gene>
    <name evidence="1" type="ORF">AVEN_47263_1</name>
</gene>
<organism evidence="1 2">
    <name type="scientific">Araneus ventricosus</name>
    <name type="common">Orbweaver spider</name>
    <name type="synonym">Epeira ventricosa</name>
    <dbReference type="NCBI Taxonomy" id="182803"/>
    <lineage>
        <taxon>Eukaryota</taxon>
        <taxon>Metazoa</taxon>
        <taxon>Ecdysozoa</taxon>
        <taxon>Arthropoda</taxon>
        <taxon>Chelicerata</taxon>
        <taxon>Arachnida</taxon>
        <taxon>Araneae</taxon>
        <taxon>Araneomorphae</taxon>
        <taxon>Entelegynae</taxon>
        <taxon>Araneoidea</taxon>
        <taxon>Araneidae</taxon>
        <taxon>Araneus</taxon>
    </lineage>
</organism>
<keyword evidence="2" id="KW-1185">Reference proteome</keyword>
<sequence>MTRVVSAERFKPFFLSYKHIHLRWLKAQVGHPGNKCADQLAKDAITKGDPFFFPKPSSYQKSEISSAALSIRQDKWDQGETGHSTHQIVPKV</sequence>
<dbReference type="Proteomes" id="UP000499080">
    <property type="component" value="Unassembled WGS sequence"/>
</dbReference>
<dbReference type="OrthoDB" id="6515318at2759"/>